<dbReference type="OrthoDB" id="2684236at2759"/>
<reference evidence="3 4" key="1">
    <citation type="journal article" date="2019" name="Plant Biotechnol. J.">
        <title>The red bayberry genome and genetic basis of sex determination.</title>
        <authorList>
            <person name="Jia H.M."/>
            <person name="Jia H.J."/>
            <person name="Cai Q.L."/>
            <person name="Wang Y."/>
            <person name="Zhao H.B."/>
            <person name="Yang W.F."/>
            <person name="Wang G.Y."/>
            <person name="Li Y.H."/>
            <person name="Zhan D.L."/>
            <person name="Shen Y.T."/>
            <person name="Niu Q.F."/>
            <person name="Chang L."/>
            <person name="Qiu J."/>
            <person name="Zhao L."/>
            <person name="Xie H.B."/>
            <person name="Fu W.Y."/>
            <person name="Jin J."/>
            <person name="Li X.W."/>
            <person name="Jiao Y."/>
            <person name="Zhou C.C."/>
            <person name="Tu T."/>
            <person name="Chai C.Y."/>
            <person name="Gao J.L."/>
            <person name="Fan L.J."/>
            <person name="van de Weg E."/>
            <person name="Wang J.Y."/>
            <person name="Gao Z.S."/>
        </authorList>
    </citation>
    <scope>NUCLEOTIDE SEQUENCE [LARGE SCALE GENOMIC DNA]</scope>
    <source>
        <tissue evidence="3">Leaves</tissue>
    </source>
</reference>
<organism evidence="3 4">
    <name type="scientific">Morella rubra</name>
    <name type="common">Chinese bayberry</name>
    <dbReference type="NCBI Taxonomy" id="262757"/>
    <lineage>
        <taxon>Eukaryota</taxon>
        <taxon>Viridiplantae</taxon>
        <taxon>Streptophyta</taxon>
        <taxon>Embryophyta</taxon>
        <taxon>Tracheophyta</taxon>
        <taxon>Spermatophyta</taxon>
        <taxon>Magnoliopsida</taxon>
        <taxon>eudicotyledons</taxon>
        <taxon>Gunneridae</taxon>
        <taxon>Pentapetalae</taxon>
        <taxon>rosids</taxon>
        <taxon>fabids</taxon>
        <taxon>Fagales</taxon>
        <taxon>Myricaceae</taxon>
        <taxon>Morella</taxon>
    </lineage>
</organism>
<accession>A0A6A1VH10</accession>
<dbReference type="InterPro" id="IPR057518">
    <property type="entry name" value="GRDP_C"/>
</dbReference>
<feature type="domain" description="GRDP C2" evidence="1">
    <location>
        <begin position="325"/>
        <end position="457"/>
    </location>
</feature>
<evidence type="ECO:0000259" key="1">
    <source>
        <dbReference type="Pfam" id="PF25334"/>
    </source>
</evidence>
<dbReference type="EMBL" id="RXIC02000024">
    <property type="protein sequence ID" value="KAB1211147.1"/>
    <property type="molecule type" value="Genomic_DNA"/>
</dbReference>
<sequence length="792" mass="86829">MEMEQEFDWNEAQKIVITVDLVAAAKQQLQFLAAVDGNRYLYGGPALERAIYRYHACWLPLLAKHSESQISEGPLVVPLDCEWVWHCHRLNPVRYKADCEELYGRILDNSNVVSSVQGTCQRQTEEIWSRMNPEEPYNFNLDRALSENMSERISGLEKYTTYDLVSAIKRQSPFFYQVSRPHVNNDLFLEGAVARYKGFLHLIKRNREKSIQRFCVPTYDVDLIWHTHQLHPVSYCKDLGEVLGKVLEHDDMDSDRGKGKKLDVGFSGTTKQWEETFGTRYWRAGAMYRGNAPSPLTATPCLSDMIGKDKVPSKKFQKIIQLPQLKVVEVLLEFVGVRNLPEGHKGSLFVSFCKRQPDAIFNAKRNLSILSESGEKQVASFQCEPMGELLFELISQSTSNFPIKKAPKVLGSTSISLQEFLDPVSKLSVEKWLELVPSSSTVMSKPICLRVAVSFTVPSPAPHVLHMIDSQPHPKVSCFFPLTGKVQHARSLVHVIDENDTQVLSLQMRDSKKDKATENCTPRKEVVAIMSSGETQTLAQFAGTGWSLMDSHWSLHSQKQSSDDGPLFELMGNRMVKFYPGRKLEYEPKHCDKRRSEQDFMTAVEFSREDPYGKAVALLDLKSGIFKVKEDWMVVPGITAAFILTDLFQKGGYEGLTMNCNSMAMDSQTLEGKSTNVTTSLTKVGLNVEIAKGNTEIPNGSLSSGGCGGGCGSGCGGGCGNMVKSGGCGGCGGSGGCGGCGGGCGNMVKSGGCGGCGGGCGGKSANENNASNSCADQDSKGTAVYVGEAVVA</sequence>
<dbReference type="Proteomes" id="UP000516437">
    <property type="component" value="Chromosome 6"/>
</dbReference>
<dbReference type="Pfam" id="PF07173">
    <property type="entry name" value="GRDP-like"/>
    <property type="match status" value="1"/>
</dbReference>
<name>A0A6A1VH10_9ROSI</name>
<proteinExistence type="predicted"/>
<dbReference type="PANTHER" id="PTHR34365:SF7">
    <property type="entry name" value="GLYCINE-RICH DOMAIN-CONTAINING PROTEIN 1"/>
    <property type="match status" value="1"/>
</dbReference>
<evidence type="ECO:0000259" key="2">
    <source>
        <dbReference type="Pfam" id="PF25335"/>
    </source>
</evidence>
<comment type="caution">
    <text evidence="3">The sequence shown here is derived from an EMBL/GenBank/DDBJ whole genome shotgun (WGS) entry which is preliminary data.</text>
</comment>
<keyword evidence="4" id="KW-1185">Reference proteome</keyword>
<feature type="domain" description="GRPD C-terminal" evidence="2">
    <location>
        <begin position="495"/>
        <end position="628"/>
    </location>
</feature>
<evidence type="ECO:0000313" key="4">
    <source>
        <dbReference type="Proteomes" id="UP000516437"/>
    </source>
</evidence>
<dbReference type="Pfam" id="PF25335">
    <property type="entry name" value="GRDP_C"/>
    <property type="match status" value="1"/>
</dbReference>
<evidence type="ECO:0000313" key="3">
    <source>
        <dbReference type="EMBL" id="KAB1211147.1"/>
    </source>
</evidence>
<dbReference type="Pfam" id="PF25334">
    <property type="entry name" value="C2_GRDP"/>
    <property type="match status" value="1"/>
</dbReference>
<dbReference type="InterPro" id="IPR009836">
    <property type="entry name" value="GRDP-like"/>
</dbReference>
<dbReference type="AlphaFoldDB" id="A0A6A1VH10"/>
<gene>
    <name evidence="3" type="ORF">CJ030_MR6G018133</name>
</gene>
<protein>
    <recommendedName>
        <fullName evidence="5">Glycine-rich domain-containing protein 1</fullName>
    </recommendedName>
</protein>
<evidence type="ECO:0008006" key="5">
    <source>
        <dbReference type="Google" id="ProtNLM"/>
    </source>
</evidence>
<dbReference type="PANTHER" id="PTHR34365">
    <property type="entry name" value="ENOLASE (DUF1399)"/>
    <property type="match status" value="1"/>
</dbReference>
<dbReference type="InterPro" id="IPR057458">
    <property type="entry name" value="GRDP_C2"/>
</dbReference>